<evidence type="ECO:0000313" key="2">
    <source>
        <dbReference type="Proteomes" id="UP000093080"/>
    </source>
</evidence>
<reference evidence="1 2" key="1">
    <citation type="submission" date="2016-06" db="EMBL/GenBank/DDBJ databases">
        <title>Respiratory ammonification of nitrate coupled to the oxidation of elemental sulfur in deep-sea autotrophic thermophilic bacteria.</title>
        <authorList>
            <person name="Slobodkina G.B."/>
            <person name="Mardanov A.V."/>
            <person name="Ravin N.V."/>
            <person name="Frolova A.A."/>
            <person name="Viryasiv M.B."/>
            <person name="Chernyh N.A."/>
            <person name="Bonch-Osmolovskaya E.A."/>
            <person name="Slobodkin A.I."/>
        </authorList>
    </citation>
    <scope>NUCLEOTIDE SEQUENCE [LARGE SCALE GENOMIC DNA]</scope>
    <source>
        <strain evidence="1 2">S69</strain>
    </source>
</reference>
<dbReference type="EMBL" id="MAGO01000004">
    <property type="protein sequence ID" value="OCC15655.1"/>
    <property type="molecule type" value="Genomic_DNA"/>
</dbReference>
<sequence>MELLSHEIASNSELLALRTLSAPLKWAISRPIVTGPIPLIVIKANMNLLDSSITNFEGYSTYLLDVKRFLGSF</sequence>
<organism evidence="1 2">
    <name type="scientific">Dissulfuribacter thermophilus</name>
    <dbReference type="NCBI Taxonomy" id="1156395"/>
    <lineage>
        <taxon>Bacteria</taxon>
        <taxon>Pseudomonadati</taxon>
        <taxon>Thermodesulfobacteriota</taxon>
        <taxon>Dissulfuribacteria</taxon>
        <taxon>Dissulfuribacterales</taxon>
        <taxon>Dissulfuribacteraceae</taxon>
        <taxon>Dissulfuribacter</taxon>
    </lineage>
</organism>
<comment type="caution">
    <text evidence="1">The sequence shown here is derived from an EMBL/GenBank/DDBJ whole genome shotgun (WGS) entry which is preliminary data.</text>
</comment>
<dbReference type="STRING" id="1156395.DBT_1006"/>
<gene>
    <name evidence="1" type="ORF">DBT_1006</name>
</gene>
<protein>
    <submittedName>
        <fullName evidence="1">Uncharacterized protein</fullName>
    </submittedName>
</protein>
<dbReference type="AlphaFoldDB" id="A0A1B9F778"/>
<dbReference type="Proteomes" id="UP000093080">
    <property type="component" value="Unassembled WGS sequence"/>
</dbReference>
<name>A0A1B9F778_9BACT</name>
<accession>A0A1B9F778</accession>
<proteinExistence type="predicted"/>
<keyword evidence="2" id="KW-1185">Reference proteome</keyword>
<evidence type="ECO:0000313" key="1">
    <source>
        <dbReference type="EMBL" id="OCC15655.1"/>
    </source>
</evidence>